<sequence length="138" mass="15863">MGRTRDATQREPVDTHLYDIGPKDWQTQPRKTEDKIVNKEAFTLLIRLTTLYQRNVLSRMKNYRSTGGPLKLLYSRDDGYLHQQNPGQTFSEEDFRLGPGCDRIANLSADDDRNVLSVRISPRSSPRKSSQLANVLVR</sequence>
<protein>
    <submittedName>
        <fullName evidence="2">Uncharacterized protein</fullName>
    </submittedName>
</protein>
<comment type="caution">
    <text evidence="2">The sequence shown here is derived from an EMBL/GenBank/DDBJ whole genome shotgun (WGS) entry which is preliminary data.</text>
</comment>
<feature type="region of interest" description="Disordered" evidence="1">
    <location>
        <begin position="1"/>
        <end position="30"/>
    </location>
</feature>
<accession>A0ABQ8S821</accession>
<evidence type="ECO:0000256" key="1">
    <source>
        <dbReference type="SAM" id="MobiDB-lite"/>
    </source>
</evidence>
<evidence type="ECO:0000313" key="3">
    <source>
        <dbReference type="Proteomes" id="UP001148838"/>
    </source>
</evidence>
<organism evidence="2 3">
    <name type="scientific">Periplaneta americana</name>
    <name type="common">American cockroach</name>
    <name type="synonym">Blatta americana</name>
    <dbReference type="NCBI Taxonomy" id="6978"/>
    <lineage>
        <taxon>Eukaryota</taxon>
        <taxon>Metazoa</taxon>
        <taxon>Ecdysozoa</taxon>
        <taxon>Arthropoda</taxon>
        <taxon>Hexapoda</taxon>
        <taxon>Insecta</taxon>
        <taxon>Pterygota</taxon>
        <taxon>Neoptera</taxon>
        <taxon>Polyneoptera</taxon>
        <taxon>Dictyoptera</taxon>
        <taxon>Blattodea</taxon>
        <taxon>Blattoidea</taxon>
        <taxon>Blattidae</taxon>
        <taxon>Blattinae</taxon>
        <taxon>Periplaneta</taxon>
    </lineage>
</organism>
<name>A0ABQ8S821_PERAM</name>
<evidence type="ECO:0000313" key="2">
    <source>
        <dbReference type="EMBL" id="KAJ4430098.1"/>
    </source>
</evidence>
<gene>
    <name evidence="2" type="ORF">ANN_22307</name>
</gene>
<keyword evidence="3" id="KW-1185">Reference proteome</keyword>
<proteinExistence type="predicted"/>
<dbReference type="Proteomes" id="UP001148838">
    <property type="component" value="Unassembled WGS sequence"/>
</dbReference>
<feature type="compositionally biased region" description="Basic and acidic residues" evidence="1">
    <location>
        <begin position="1"/>
        <end position="17"/>
    </location>
</feature>
<dbReference type="EMBL" id="JAJSOF020000033">
    <property type="protein sequence ID" value="KAJ4430098.1"/>
    <property type="molecule type" value="Genomic_DNA"/>
</dbReference>
<reference evidence="2 3" key="1">
    <citation type="journal article" date="2022" name="Allergy">
        <title>Genome assembly and annotation of Periplaneta americana reveal a comprehensive cockroach allergen profile.</title>
        <authorList>
            <person name="Wang L."/>
            <person name="Xiong Q."/>
            <person name="Saelim N."/>
            <person name="Wang L."/>
            <person name="Nong W."/>
            <person name="Wan A.T."/>
            <person name="Shi M."/>
            <person name="Liu X."/>
            <person name="Cao Q."/>
            <person name="Hui J.H.L."/>
            <person name="Sookrung N."/>
            <person name="Leung T.F."/>
            <person name="Tungtrongchitr A."/>
            <person name="Tsui S.K.W."/>
        </authorList>
    </citation>
    <scope>NUCLEOTIDE SEQUENCE [LARGE SCALE GENOMIC DNA]</scope>
    <source>
        <strain evidence="2">PWHHKU_190912</strain>
    </source>
</reference>